<dbReference type="Gene3D" id="3.30.1330.30">
    <property type="match status" value="1"/>
</dbReference>
<dbReference type="InterPro" id="IPR053888">
    <property type="entry name" value="MRM3-like_sub_bind"/>
</dbReference>
<dbReference type="Proteomes" id="UP000270296">
    <property type="component" value="Unassembled WGS sequence"/>
</dbReference>
<proteinExistence type="inferred from homology"/>
<dbReference type="SUPFAM" id="SSF75217">
    <property type="entry name" value="alpha/beta knot"/>
    <property type="match status" value="1"/>
</dbReference>
<dbReference type="Pfam" id="PF22435">
    <property type="entry name" value="MRM3-like_sub_bind"/>
    <property type="match status" value="1"/>
</dbReference>
<reference evidence="5" key="1">
    <citation type="submission" date="2016-06" db="UniProtKB">
        <authorList>
            <consortium name="WormBaseParasite"/>
        </authorList>
    </citation>
    <scope>IDENTIFICATION</scope>
</reference>
<protein>
    <submittedName>
        <fullName evidence="5">SpoU_sub_bind domain-containing protein</fullName>
    </submittedName>
</protein>
<comment type="similarity">
    <text evidence="1">Belongs to the class IV-like SAM-binding methyltransferase superfamily. RNA methyltransferase TrmH family.</text>
</comment>
<feature type="domain" description="MRM3-like substrate binding" evidence="2">
    <location>
        <begin position="212"/>
        <end position="289"/>
    </location>
</feature>
<evidence type="ECO:0000313" key="5">
    <source>
        <dbReference type="WBParaSite" id="SBAD_0001152201-mRNA-1"/>
    </source>
</evidence>
<dbReference type="PANTHER" id="PTHR43191:SF2">
    <property type="entry name" value="RRNA METHYLTRANSFERASE 3, MITOCHONDRIAL"/>
    <property type="match status" value="1"/>
</dbReference>
<sequence length="373" mass="42822">MLSFRVNQESEGIVPVLRDIWQVHGLRGIFSGFSPRVFDFDRSYGDLPRTFDEVITQARQAEETQEIFRLHDDDNIWIWCFEMTVPRVMIMSLRSFWMTSSCAAKRPLIRQPIAVIEEHDTDDIGPSNRRTRMQSKTRKAAFLDSDTMFDQAGADAIRHQQRKAEKTRKKTSRGFDQNEDLRKGLEFVSGFYSISWSSEADVEGKLLWQLMTHLHSKKGRRALGKLLLEGVRLVSEALICGLNLNSVYFCDPKILGQLPANFDRSKCFKISGERMSAWSVMDTPPGVLGVFDKPDNDFVAELQEQKIPLILICDNIREPGNIGSVIRSFAGIGCEKILMTKGKYMEFRHFILTFRTGIQLWFCVCRASMNKLQ</sequence>
<dbReference type="InterPro" id="IPR029028">
    <property type="entry name" value="Alpha/beta_knot_MTases"/>
</dbReference>
<keyword evidence="4" id="KW-1185">Reference proteome</keyword>
<dbReference type="InterPro" id="IPR051259">
    <property type="entry name" value="rRNA_Methyltransferase"/>
</dbReference>
<evidence type="ECO:0000256" key="1">
    <source>
        <dbReference type="ARBA" id="ARBA00007228"/>
    </source>
</evidence>
<evidence type="ECO:0000259" key="2">
    <source>
        <dbReference type="Pfam" id="PF22435"/>
    </source>
</evidence>
<dbReference type="InterPro" id="IPR029026">
    <property type="entry name" value="tRNA_m1G_MTases_N"/>
</dbReference>
<dbReference type="PANTHER" id="PTHR43191">
    <property type="entry name" value="RRNA METHYLTRANSFERASE 3"/>
    <property type="match status" value="1"/>
</dbReference>
<reference evidence="3 4" key="2">
    <citation type="submission" date="2018-11" db="EMBL/GenBank/DDBJ databases">
        <authorList>
            <consortium name="Pathogen Informatics"/>
        </authorList>
    </citation>
    <scope>NUCLEOTIDE SEQUENCE [LARGE SCALE GENOMIC DNA]</scope>
</reference>
<evidence type="ECO:0000313" key="4">
    <source>
        <dbReference type="Proteomes" id="UP000270296"/>
    </source>
</evidence>
<organism evidence="5">
    <name type="scientific">Soboliphyme baturini</name>
    <dbReference type="NCBI Taxonomy" id="241478"/>
    <lineage>
        <taxon>Eukaryota</taxon>
        <taxon>Metazoa</taxon>
        <taxon>Ecdysozoa</taxon>
        <taxon>Nematoda</taxon>
        <taxon>Enoplea</taxon>
        <taxon>Dorylaimia</taxon>
        <taxon>Dioctophymatida</taxon>
        <taxon>Dioctophymatoidea</taxon>
        <taxon>Soboliphymatidae</taxon>
        <taxon>Soboliphyme</taxon>
    </lineage>
</organism>
<dbReference type="EMBL" id="UZAM01015140">
    <property type="protein sequence ID" value="VDP37455.1"/>
    <property type="molecule type" value="Genomic_DNA"/>
</dbReference>
<name>A0A183J5J4_9BILA</name>
<dbReference type="AlphaFoldDB" id="A0A183J5J4"/>
<dbReference type="SUPFAM" id="SSF55315">
    <property type="entry name" value="L30e-like"/>
    <property type="match status" value="1"/>
</dbReference>
<evidence type="ECO:0000313" key="3">
    <source>
        <dbReference type="EMBL" id="VDP37455.1"/>
    </source>
</evidence>
<gene>
    <name evidence="3" type="ORF">SBAD_LOCUS11142</name>
</gene>
<dbReference type="GO" id="GO:0003723">
    <property type="term" value="F:RNA binding"/>
    <property type="evidence" value="ECO:0007669"/>
    <property type="project" value="TreeGrafter"/>
</dbReference>
<dbReference type="OrthoDB" id="3180714at2759"/>
<dbReference type="InterPro" id="IPR029064">
    <property type="entry name" value="Ribosomal_eL30-like_sf"/>
</dbReference>
<dbReference type="WBParaSite" id="SBAD_0001152201-mRNA-1">
    <property type="protein sequence ID" value="SBAD_0001152201-mRNA-1"/>
    <property type="gene ID" value="SBAD_0001152201"/>
</dbReference>
<accession>A0A183J5J4</accession>
<dbReference type="Gene3D" id="3.40.1280.10">
    <property type="match status" value="1"/>
</dbReference>